<keyword evidence="2" id="KW-1185">Reference proteome</keyword>
<comment type="caution">
    <text evidence="1">The sequence shown here is derived from an EMBL/GenBank/DDBJ whole genome shotgun (WGS) entry which is preliminary data.</text>
</comment>
<evidence type="ECO:0000313" key="1">
    <source>
        <dbReference type="EMBL" id="PUU83462.1"/>
    </source>
</evidence>
<proteinExistence type="predicted"/>
<dbReference type="AlphaFoldDB" id="A0A2T7A6V3"/>
<dbReference type="Proteomes" id="UP000244722">
    <property type="component" value="Unassembled WGS sequence"/>
</dbReference>
<reference evidence="1 2" key="1">
    <citation type="submission" date="2017-04" db="EMBL/GenBank/DDBJ databases">
        <title>Draft genome sequence of Tuber borchii Vittad., a whitish edible truffle.</title>
        <authorList>
            <consortium name="DOE Joint Genome Institute"/>
            <person name="Murat C."/>
            <person name="Kuo A."/>
            <person name="Barry K.W."/>
            <person name="Clum A."/>
            <person name="Dockter R.B."/>
            <person name="Fauchery L."/>
            <person name="Iotti M."/>
            <person name="Kohler A."/>
            <person name="Labutti K."/>
            <person name="Lindquist E.A."/>
            <person name="Lipzen A."/>
            <person name="Ohm R.A."/>
            <person name="Wang M."/>
            <person name="Grigoriev I.V."/>
            <person name="Zambonelli A."/>
            <person name="Martin F.M."/>
        </authorList>
    </citation>
    <scope>NUCLEOTIDE SEQUENCE [LARGE SCALE GENOMIC DNA]</scope>
    <source>
        <strain evidence="1 2">Tbo3840</strain>
    </source>
</reference>
<dbReference type="EMBL" id="NESQ01000011">
    <property type="protein sequence ID" value="PUU83462.1"/>
    <property type="molecule type" value="Genomic_DNA"/>
</dbReference>
<sequence>MPPDPSRSNILGTDLRSVFNIDLWLDLRRRVKLFSGGEGGDEPKLQYGLCTVAGMKKEGGDWEVGLWLCKPATSSRSGIGFSSWLGAFSVLRIEGTRFQRPDQHLDRKQLKIVAVWMAWSVHMRLLVSVASSGLRVSRAKGMVVNLQLYLRALLVTTGFSNLALAKCQEISKLTVWAKCHDKMPRIIVLCKNDVLLLKTKVDRVYWRLEYLTLQTITPPCLFDLSYF</sequence>
<evidence type="ECO:0000313" key="2">
    <source>
        <dbReference type="Proteomes" id="UP000244722"/>
    </source>
</evidence>
<protein>
    <submittedName>
        <fullName evidence="1">Uncharacterized protein</fullName>
    </submittedName>
</protein>
<name>A0A2T7A6V3_TUBBO</name>
<gene>
    <name evidence="1" type="ORF">B9Z19DRAFT_47024</name>
</gene>
<organism evidence="1 2">
    <name type="scientific">Tuber borchii</name>
    <name type="common">White truffle</name>
    <dbReference type="NCBI Taxonomy" id="42251"/>
    <lineage>
        <taxon>Eukaryota</taxon>
        <taxon>Fungi</taxon>
        <taxon>Dikarya</taxon>
        <taxon>Ascomycota</taxon>
        <taxon>Pezizomycotina</taxon>
        <taxon>Pezizomycetes</taxon>
        <taxon>Pezizales</taxon>
        <taxon>Tuberaceae</taxon>
        <taxon>Tuber</taxon>
    </lineage>
</organism>
<accession>A0A2T7A6V3</accession>